<dbReference type="Proteomes" id="UP000201588">
    <property type="component" value="Segment"/>
</dbReference>
<sequence>MDYYSSVGLASGVVRWDDKSNDSLIEIYNLVHTDRYTMDGPYDFKELEEAILNHLDIDFERGFPECIDKFYYFQVGIISTDTSPTYTDDGDLVVTPTHEIIEINSWNSINLLLDMFLKSRESEPNSTEWQKGEREAEDDIKNQRVHTFNNADDAIAFFRSDED</sequence>
<proteinExistence type="predicted"/>
<reference evidence="1 2" key="1">
    <citation type="submission" date="2016-01" db="EMBL/GenBank/DDBJ databases">
        <title>Isolation and characterization of bacteriophages from East Africa Rift Valley soda lakes.</title>
        <authorList>
            <person name="van Zyl L.J."/>
            <person name="Nemavhulani S."/>
            <person name="Cowan D.A."/>
            <person name="Trindade M.I."/>
        </authorList>
    </citation>
    <scope>NUCLEOTIDE SEQUENCE [LARGE SCALE GENOMIC DNA]</scope>
</reference>
<evidence type="ECO:0000313" key="2">
    <source>
        <dbReference type="Proteomes" id="UP000201588"/>
    </source>
</evidence>
<protein>
    <submittedName>
        <fullName evidence="1">AbrB family transcriptional regulator-like protein</fullName>
    </submittedName>
</protein>
<dbReference type="RefSeq" id="YP_009275253.1">
    <property type="nucleotide sequence ID" value="NC_030925.1"/>
</dbReference>
<accession>A0A142F1A6</accession>
<name>A0A142F1A6_9CAUD</name>
<keyword evidence="2" id="KW-1185">Reference proteome</keyword>
<organism evidence="1 2">
    <name type="scientific">Bacillus phage Shbh1</name>
    <dbReference type="NCBI Taxonomy" id="1796992"/>
    <lineage>
        <taxon>Viruses</taxon>
        <taxon>Duplodnaviria</taxon>
        <taxon>Heunggongvirae</taxon>
        <taxon>Uroviricota</taxon>
        <taxon>Caudoviricetes</taxon>
        <taxon>Herelleviridae</taxon>
        <taxon>Bastillevirinae</taxon>
        <taxon>Shalavirus</taxon>
        <taxon>Shalavirus Shbh1</taxon>
    </lineage>
</organism>
<dbReference type="EMBL" id="KU640380">
    <property type="protein sequence ID" value="AMQ66563.1"/>
    <property type="molecule type" value="Genomic_DNA"/>
</dbReference>
<dbReference type="KEGG" id="vg:28799448"/>
<dbReference type="GeneID" id="28799448"/>
<evidence type="ECO:0000313" key="1">
    <source>
        <dbReference type="EMBL" id="AMQ66563.1"/>
    </source>
</evidence>